<dbReference type="GO" id="GO:0016987">
    <property type="term" value="F:sigma factor activity"/>
    <property type="evidence" value="ECO:0007669"/>
    <property type="project" value="UniProtKB-KW"/>
</dbReference>
<name>A0A7Z8JW97_9CELL</name>
<keyword evidence="4" id="KW-0238">DNA-binding</keyword>
<dbReference type="Gene3D" id="1.10.1740.10">
    <property type="match status" value="1"/>
</dbReference>
<evidence type="ECO:0000313" key="10">
    <source>
        <dbReference type="Proteomes" id="UP000308121"/>
    </source>
</evidence>
<dbReference type="SUPFAM" id="SSF88946">
    <property type="entry name" value="Sigma2 domain of RNA polymerase sigma factors"/>
    <property type="match status" value="1"/>
</dbReference>
<dbReference type="InterPro" id="IPR007627">
    <property type="entry name" value="RNA_pol_sigma70_r2"/>
</dbReference>
<dbReference type="InterPro" id="IPR013325">
    <property type="entry name" value="RNA_pol_sigma_r2"/>
</dbReference>
<keyword evidence="3" id="KW-0731">Sigma factor</keyword>
<evidence type="ECO:0000256" key="1">
    <source>
        <dbReference type="ARBA" id="ARBA00010641"/>
    </source>
</evidence>
<protein>
    <submittedName>
        <fullName evidence="9">Sigma-70 family RNA polymerase sigma factor</fullName>
    </submittedName>
</protein>
<dbReference type="EMBL" id="SZYE01000291">
    <property type="protein sequence ID" value="TKR21958.1"/>
    <property type="molecule type" value="Genomic_DNA"/>
</dbReference>
<proteinExistence type="inferred from homology"/>
<evidence type="ECO:0000259" key="7">
    <source>
        <dbReference type="Pfam" id="PF04542"/>
    </source>
</evidence>
<dbReference type="Gene3D" id="1.10.10.10">
    <property type="entry name" value="Winged helix-like DNA-binding domain superfamily/Winged helix DNA-binding domain"/>
    <property type="match status" value="1"/>
</dbReference>
<dbReference type="InterPro" id="IPR013249">
    <property type="entry name" value="RNA_pol_sigma70_r4_t2"/>
</dbReference>
<feature type="domain" description="RNA polymerase sigma-70 region 2" evidence="7">
    <location>
        <begin position="38"/>
        <end position="103"/>
    </location>
</feature>
<dbReference type="InterPro" id="IPR036388">
    <property type="entry name" value="WH-like_DNA-bd_sf"/>
</dbReference>
<dbReference type="SUPFAM" id="SSF88659">
    <property type="entry name" value="Sigma3 and sigma4 domains of RNA polymerase sigma factors"/>
    <property type="match status" value="1"/>
</dbReference>
<comment type="similarity">
    <text evidence="1">Belongs to the sigma-70 factor family. ECF subfamily.</text>
</comment>
<feature type="compositionally biased region" description="Basic and acidic residues" evidence="6">
    <location>
        <begin position="196"/>
        <end position="206"/>
    </location>
</feature>
<dbReference type="AlphaFoldDB" id="A0A7Z8JW97"/>
<evidence type="ECO:0000256" key="6">
    <source>
        <dbReference type="SAM" id="MobiDB-lite"/>
    </source>
</evidence>
<feature type="compositionally biased region" description="Basic and acidic residues" evidence="6">
    <location>
        <begin position="1"/>
        <end position="11"/>
    </location>
</feature>
<reference evidence="9 10" key="1">
    <citation type="submission" date="2019-05" db="EMBL/GenBank/DDBJ databases">
        <title>Genome sequence of Cellulomonas hominis strain CS1.</title>
        <authorList>
            <person name="Belmont J."/>
            <person name="Maclea K.S."/>
        </authorList>
    </citation>
    <scope>NUCLEOTIDE SEQUENCE [LARGE SCALE GENOMIC DNA]</scope>
    <source>
        <strain evidence="9 10">CS1</strain>
    </source>
</reference>
<dbReference type="Proteomes" id="UP000308121">
    <property type="component" value="Unassembled WGS sequence"/>
</dbReference>
<evidence type="ECO:0000313" key="9">
    <source>
        <dbReference type="EMBL" id="TKR21958.1"/>
    </source>
</evidence>
<organism evidence="9 10">
    <name type="scientific">Cellulomonas hominis</name>
    <dbReference type="NCBI Taxonomy" id="156981"/>
    <lineage>
        <taxon>Bacteria</taxon>
        <taxon>Bacillati</taxon>
        <taxon>Actinomycetota</taxon>
        <taxon>Actinomycetes</taxon>
        <taxon>Micrococcales</taxon>
        <taxon>Cellulomonadaceae</taxon>
        <taxon>Cellulomonas</taxon>
    </lineage>
</organism>
<keyword evidence="5" id="KW-0804">Transcription</keyword>
<dbReference type="InterPro" id="IPR013324">
    <property type="entry name" value="RNA_pol_sigma_r3/r4-like"/>
</dbReference>
<dbReference type="InterPro" id="IPR014284">
    <property type="entry name" value="RNA_pol_sigma-70_dom"/>
</dbReference>
<dbReference type="GO" id="GO:0003677">
    <property type="term" value="F:DNA binding"/>
    <property type="evidence" value="ECO:0007669"/>
    <property type="project" value="UniProtKB-KW"/>
</dbReference>
<keyword evidence="2" id="KW-0805">Transcription regulation</keyword>
<comment type="caution">
    <text evidence="9">The sequence shown here is derived from an EMBL/GenBank/DDBJ whole genome shotgun (WGS) entry which is preliminary data.</text>
</comment>
<accession>A0A7Z8JW97</accession>
<dbReference type="PANTHER" id="PTHR43133:SF8">
    <property type="entry name" value="RNA POLYMERASE SIGMA FACTOR HI_1459-RELATED"/>
    <property type="match status" value="1"/>
</dbReference>
<dbReference type="Pfam" id="PF08281">
    <property type="entry name" value="Sigma70_r4_2"/>
    <property type="match status" value="1"/>
</dbReference>
<dbReference type="PANTHER" id="PTHR43133">
    <property type="entry name" value="RNA POLYMERASE ECF-TYPE SIGMA FACTO"/>
    <property type="match status" value="1"/>
</dbReference>
<dbReference type="InterPro" id="IPR039425">
    <property type="entry name" value="RNA_pol_sigma-70-like"/>
</dbReference>
<sequence>MRRHADERPEDGVGAGGDEGQDRALAEDGDAEAFAAAYRLLAPQVRGYARRQVPDDLAEDVVAETFLVLWRRWSHAPAGDQLRPWVFGVARNKIKHVHEQRSRQLRTVVGVAAAEPTRAPVADPSDRLAGDDLARRLLAQLPPAEGEAMSLTVWAGLTPSEAAEVLGCSLTALTSRLSRARARLAAALDGSTQDGTTHDGTTHDGTHTSGPGGRDR</sequence>
<feature type="region of interest" description="Disordered" evidence="6">
    <location>
        <begin position="1"/>
        <end position="28"/>
    </location>
</feature>
<dbReference type="OrthoDB" id="3747638at2"/>
<dbReference type="NCBIfam" id="TIGR02937">
    <property type="entry name" value="sigma70-ECF"/>
    <property type="match status" value="1"/>
</dbReference>
<evidence type="ECO:0000256" key="5">
    <source>
        <dbReference type="ARBA" id="ARBA00023163"/>
    </source>
</evidence>
<evidence type="ECO:0000256" key="3">
    <source>
        <dbReference type="ARBA" id="ARBA00023082"/>
    </source>
</evidence>
<dbReference type="Pfam" id="PF04542">
    <property type="entry name" value="Sigma70_r2"/>
    <property type="match status" value="1"/>
</dbReference>
<gene>
    <name evidence="9" type="ORF">FA014_18995</name>
</gene>
<feature type="domain" description="RNA polymerase sigma factor 70 region 4 type 2" evidence="8">
    <location>
        <begin position="134"/>
        <end position="184"/>
    </location>
</feature>
<evidence type="ECO:0000256" key="4">
    <source>
        <dbReference type="ARBA" id="ARBA00023125"/>
    </source>
</evidence>
<dbReference type="GO" id="GO:0006352">
    <property type="term" value="P:DNA-templated transcription initiation"/>
    <property type="evidence" value="ECO:0007669"/>
    <property type="project" value="InterPro"/>
</dbReference>
<feature type="region of interest" description="Disordered" evidence="6">
    <location>
        <begin position="188"/>
        <end position="216"/>
    </location>
</feature>
<evidence type="ECO:0000259" key="8">
    <source>
        <dbReference type="Pfam" id="PF08281"/>
    </source>
</evidence>
<evidence type="ECO:0000256" key="2">
    <source>
        <dbReference type="ARBA" id="ARBA00023015"/>
    </source>
</evidence>